<evidence type="ECO:0000313" key="2">
    <source>
        <dbReference type="EMBL" id="MQL50012.1"/>
    </source>
</evidence>
<dbReference type="AlphaFoldDB" id="A0A7C9GNC7"/>
<comment type="caution">
    <text evidence="2">The sequence shown here is derived from an EMBL/GenBank/DDBJ whole genome shotgun (WGS) entry which is preliminary data.</text>
</comment>
<proteinExistence type="predicted"/>
<sequence>MSYPISSEVTARRRDGSFSYSQHRRGTCSHHGGVDKWL</sequence>
<evidence type="ECO:0000256" key="1">
    <source>
        <dbReference type="SAM" id="MobiDB-lite"/>
    </source>
</evidence>
<dbReference type="InterPro" id="IPR022236">
    <property type="entry name" value="DUF3761"/>
</dbReference>
<protein>
    <submittedName>
        <fullName evidence="2">DUF3761 domain-containing protein</fullName>
    </submittedName>
</protein>
<dbReference type="EMBL" id="WHZZ01000011">
    <property type="protein sequence ID" value="MQL50012.1"/>
    <property type="molecule type" value="Genomic_DNA"/>
</dbReference>
<name>A0A7C9GNC7_9GAMM</name>
<evidence type="ECO:0000313" key="3">
    <source>
        <dbReference type="Proteomes" id="UP000481739"/>
    </source>
</evidence>
<reference evidence="2 3" key="1">
    <citation type="journal article" date="2019" name="Nature">
        <title>A new antibiotic selectively kills Gram-negative pathogens.</title>
        <authorList>
            <person name="Imai Y."/>
            <person name="Meyer K.J."/>
            <person name="Iinishi A."/>
            <person name="Favre-Godal Q."/>
            <person name="Green R."/>
            <person name="Manuse S."/>
            <person name="Caboni M."/>
            <person name="Mori M."/>
            <person name="Niles S."/>
            <person name="Ghiglieri M."/>
            <person name="Honrao C."/>
            <person name="Ma X."/>
            <person name="Guo J.J."/>
            <person name="Makriyannis A."/>
            <person name="Linares-Otoya L."/>
            <person name="Boehringer N."/>
            <person name="Wuisan Z.G."/>
            <person name="Kaur H."/>
            <person name="Wu R."/>
            <person name="Mateus A."/>
            <person name="Typas A."/>
            <person name="Savitski M.M."/>
            <person name="Espinoza J.L."/>
            <person name="O'Rourke A."/>
            <person name="Nelson K.E."/>
            <person name="Hiller S."/>
            <person name="Noinaj N."/>
            <person name="Schaeberle T.F."/>
            <person name="D'Onofrio A."/>
            <person name="Lewis K."/>
        </authorList>
    </citation>
    <scope>NUCLEOTIDE SEQUENCE [LARGE SCALE GENOMIC DNA]</scope>
    <source>
        <strain evidence="2 3">HGB 1456</strain>
    </source>
</reference>
<organism evidence="2 3">
    <name type="scientific">Photorhabdus khanii</name>
    <dbReference type="NCBI Taxonomy" id="1004150"/>
    <lineage>
        <taxon>Bacteria</taxon>
        <taxon>Pseudomonadati</taxon>
        <taxon>Pseudomonadota</taxon>
        <taxon>Gammaproteobacteria</taxon>
        <taxon>Enterobacterales</taxon>
        <taxon>Morganellaceae</taxon>
        <taxon>Photorhabdus</taxon>
    </lineage>
</organism>
<dbReference type="Pfam" id="PF12587">
    <property type="entry name" value="DUF3761"/>
    <property type="match status" value="1"/>
</dbReference>
<dbReference type="Proteomes" id="UP000481739">
    <property type="component" value="Unassembled WGS sequence"/>
</dbReference>
<accession>A0A7C9GNC7</accession>
<feature type="region of interest" description="Disordered" evidence="1">
    <location>
        <begin position="1"/>
        <end position="38"/>
    </location>
</feature>
<gene>
    <name evidence="2" type="ORF">GEA64_19490</name>
</gene>